<dbReference type="InterPro" id="IPR039968">
    <property type="entry name" value="BcerS-like"/>
</dbReference>
<dbReference type="Pfam" id="PF00583">
    <property type="entry name" value="Acetyltransf_1"/>
    <property type="match status" value="1"/>
</dbReference>
<accession>A0A6J4SSQ5</accession>
<dbReference type="SUPFAM" id="SSF55729">
    <property type="entry name" value="Acyl-CoA N-acyltransferases (Nat)"/>
    <property type="match status" value="1"/>
</dbReference>
<dbReference type="Gene3D" id="3.40.630.30">
    <property type="match status" value="1"/>
</dbReference>
<feature type="domain" description="N-acetyltransferase" evidence="1">
    <location>
        <begin position="3"/>
        <end position="160"/>
    </location>
</feature>
<dbReference type="PROSITE" id="PS51186">
    <property type="entry name" value="GNAT"/>
    <property type="match status" value="2"/>
</dbReference>
<protein>
    <recommendedName>
        <fullName evidence="1">N-acetyltransferase domain-containing protein</fullName>
    </recommendedName>
</protein>
<gene>
    <name evidence="2" type="ORF">AVDCRST_MAG45-1491</name>
</gene>
<name>A0A6J4SSQ5_9ACTN</name>
<dbReference type="AlphaFoldDB" id="A0A6J4SSQ5"/>
<dbReference type="InterPro" id="IPR016181">
    <property type="entry name" value="Acyl_CoA_acyltransferase"/>
</dbReference>
<proteinExistence type="predicted"/>
<dbReference type="InterPro" id="IPR000182">
    <property type="entry name" value="GNAT_dom"/>
</dbReference>
<sequence length="376" mass="43795">MSLEVKPVRSRADLRRFVRLPWRIYRTGDPWVPPLLIERRRYLDRSRNPWFEHGEAEYFVAWRDGEPVGRITAQVDHNFNRFHSSSWGWFGFFESVDDSAVASSLLEAAEGWLRERGCDRMVGPASLTMNDEAGILVEGYDLPPIIQAPWHHPYYRRLMEGAGLDRAMDLLMWEQYLVDNNPMPILFELHEKLGPEHGITIRNMRQRDLSAEARRFVEVYNAAWSENWAFVPITERELEHAVEEAKPILDEDWLFVAEKDGEAVAAALTFPDLNQVLARLDGRLLPFGWLRALRARRRIDRVRVGFLGVKPEYQHTGVAAALYVENFRMAARKPQTGGEMGWILETNTAMNRGMEAMGARVVKRYRMYERSFRDEE</sequence>
<evidence type="ECO:0000259" key="1">
    <source>
        <dbReference type="PROSITE" id="PS51186"/>
    </source>
</evidence>
<dbReference type="EMBL" id="CADCVU010000124">
    <property type="protein sequence ID" value="CAA9504146.1"/>
    <property type="molecule type" value="Genomic_DNA"/>
</dbReference>
<dbReference type="PANTHER" id="PTHR41368">
    <property type="entry name" value="PROTEIN YGHO"/>
    <property type="match status" value="1"/>
</dbReference>
<dbReference type="PANTHER" id="PTHR41368:SF1">
    <property type="entry name" value="PROTEIN YGHO"/>
    <property type="match status" value="1"/>
</dbReference>
<dbReference type="CDD" id="cd04301">
    <property type="entry name" value="NAT_SF"/>
    <property type="match status" value="1"/>
</dbReference>
<dbReference type="GO" id="GO:0016747">
    <property type="term" value="F:acyltransferase activity, transferring groups other than amino-acyl groups"/>
    <property type="evidence" value="ECO:0007669"/>
    <property type="project" value="InterPro"/>
</dbReference>
<evidence type="ECO:0000313" key="2">
    <source>
        <dbReference type="EMBL" id="CAA9504146.1"/>
    </source>
</evidence>
<reference evidence="2" key="1">
    <citation type="submission" date="2020-02" db="EMBL/GenBank/DDBJ databases">
        <authorList>
            <person name="Meier V. D."/>
        </authorList>
    </citation>
    <scope>NUCLEOTIDE SEQUENCE</scope>
    <source>
        <strain evidence="2">AVDCRST_MAG45</strain>
    </source>
</reference>
<feature type="domain" description="N-acetyltransferase" evidence="1">
    <location>
        <begin position="199"/>
        <end position="376"/>
    </location>
</feature>
<organism evidence="2">
    <name type="scientific">uncultured Solirubrobacterales bacterium</name>
    <dbReference type="NCBI Taxonomy" id="768556"/>
    <lineage>
        <taxon>Bacteria</taxon>
        <taxon>Bacillati</taxon>
        <taxon>Actinomycetota</taxon>
        <taxon>Thermoleophilia</taxon>
        <taxon>Solirubrobacterales</taxon>
        <taxon>environmental samples</taxon>
    </lineage>
</organism>